<dbReference type="GO" id="GO:0005524">
    <property type="term" value="F:ATP binding"/>
    <property type="evidence" value="ECO:0007669"/>
    <property type="project" value="UniProtKB-KW"/>
</dbReference>
<dbReference type="Gene3D" id="1.10.40.70">
    <property type="match status" value="1"/>
</dbReference>
<dbReference type="InterPro" id="IPR027417">
    <property type="entry name" value="P-loop_NTPase"/>
</dbReference>
<comment type="similarity">
    <text evidence="1">Belongs to the GSP E family.</text>
</comment>
<reference evidence="5 6" key="1">
    <citation type="journal article" date="2016" name="Nat. Commun.">
        <title>Thousands of microbial genomes shed light on interconnected biogeochemical processes in an aquifer system.</title>
        <authorList>
            <person name="Anantharaman K."/>
            <person name="Brown C.T."/>
            <person name="Hug L.A."/>
            <person name="Sharon I."/>
            <person name="Castelle C.J."/>
            <person name="Probst A.J."/>
            <person name="Thomas B.C."/>
            <person name="Singh A."/>
            <person name="Wilkins M.J."/>
            <person name="Karaoz U."/>
            <person name="Brodie E.L."/>
            <person name="Williams K.H."/>
            <person name="Hubbard S.S."/>
            <person name="Banfield J.F."/>
        </authorList>
    </citation>
    <scope>NUCLEOTIDE SEQUENCE [LARGE SCALE GENOMIC DNA]</scope>
</reference>
<dbReference type="Gene3D" id="3.40.50.300">
    <property type="entry name" value="P-loop containing nucleotide triphosphate hydrolases"/>
    <property type="match status" value="1"/>
</dbReference>
<evidence type="ECO:0000256" key="3">
    <source>
        <dbReference type="ARBA" id="ARBA00022840"/>
    </source>
</evidence>
<dbReference type="Pfam" id="PF05157">
    <property type="entry name" value="MshEN"/>
    <property type="match status" value="1"/>
</dbReference>
<gene>
    <name evidence="5" type="ORF">A2149_03640</name>
</gene>
<dbReference type="Gene3D" id="3.30.450.90">
    <property type="match status" value="1"/>
</dbReference>
<dbReference type="FunFam" id="3.30.450.90:FF:000001">
    <property type="entry name" value="Type II secretion system ATPase GspE"/>
    <property type="match status" value="1"/>
</dbReference>
<dbReference type="SUPFAM" id="SSF52540">
    <property type="entry name" value="P-loop containing nucleoside triphosphate hydrolases"/>
    <property type="match status" value="1"/>
</dbReference>
<dbReference type="PANTHER" id="PTHR30258:SF1">
    <property type="entry name" value="PROTEIN TRANSPORT PROTEIN HOFB HOMOLOG"/>
    <property type="match status" value="1"/>
</dbReference>
<dbReference type="InterPro" id="IPR001482">
    <property type="entry name" value="T2SS/T4SS_dom"/>
</dbReference>
<evidence type="ECO:0000256" key="2">
    <source>
        <dbReference type="ARBA" id="ARBA00022741"/>
    </source>
</evidence>
<dbReference type="PANTHER" id="PTHR30258">
    <property type="entry name" value="TYPE II SECRETION SYSTEM PROTEIN GSPE-RELATED"/>
    <property type="match status" value="1"/>
</dbReference>
<keyword evidence="3" id="KW-0067">ATP-binding</keyword>
<evidence type="ECO:0000259" key="4">
    <source>
        <dbReference type="PROSITE" id="PS00662"/>
    </source>
</evidence>
<accession>A0A1F7RZ31</accession>
<dbReference type="GO" id="GO:0016887">
    <property type="term" value="F:ATP hydrolysis activity"/>
    <property type="evidence" value="ECO:0007669"/>
    <property type="project" value="TreeGrafter"/>
</dbReference>
<dbReference type="AlphaFoldDB" id="A0A1F7RZ31"/>
<dbReference type="PROSITE" id="PS00662">
    <property type="entry name" value="T2SP_E"/>
    <property type="match status" value="1"/>
</dbReference>
<dbReference type="FunFam" id="3.30.300.160:FF:000002">
    <property type="entry name" value="Type II secretion system protein E"/>
    <property type="match status" value="1"/>
</dbReference>
<dbReference type="SUPFAM" id="SSF160246">
    <property type="entry name" value="EspE N-terminal domain-like"/>
    <property type="match status" value="1"/>
</dbReference>
<keyword evidence="2" id="KW-0547">Nucleotide-binding</keyword>
<proteinExistence type="inferred from homology"/>
<dbReference type="Pfam" id="PF00437">
    <property type="entry name" value="T2SSE"/>
    <property type="match status" value="1"/>
</dbReference>
<evidence type="ECO:0000256" key="1">
    <source>
        <dbReference type="ARBA" id="ARBA00006611"/>
    </source>
</evidence>
<dbReference type="InterPro" id="IPR025874">
    <property type="entry name" value="DZR"/>
</dbReference>
<dbReference type="InterPro" id="IPR037257">
    <property type="entry name" value="T2SS_E_N_sf"/>
</dbReference>
<dbReference type="FunFam" id="3.40.50.300:FF:000398">
    <property type="entry name" value="Type IV pilus assembly ATPase PilB"/>
    <property type="match status" value="1"/>
</dbReference>
<dbReference type="InterPro" id="IPR007831">
    <property type="entry name" value="T2SS_GspE_N"/>
</dbReference>
<evidence type="ECO:0000313" key="6">
    <source>
        <dbReference type="Proteomes" id="UP000178435"/>
    </source>
</evidence>
<dbReference type="Proteomes" id="UP000178435">
    <property type="component" value="Unassembled WGS sequence"/>
</dbReference>
<name>A0A1F7RZ31_9BACT</name>
<feature type="domain" description="Bacterial type II secretion system protein E" evidence="4">
    <location>
        <begin position="389"/>
        <end position="403"/>
    </location>
</feature>
<dbReference type="EMBL" id="MGDF01000056">
    <property type="protein sequence ID" value="OGL46244.1"/>
    <property type="molecule type" value="Genomic_DNA"/>
</dbReference>
<organism evidence="5 6">
    <name type="scientific">Candidatus Schekmanbacteria bacterium RBG_16_38_11</name>
    <dbReference type="NCBI Taxonomy" id="1817880"/>
    <lineage>
        <taxon>Bacteria</taxon>
        <taxon>Candidatus Schekmaniibacteriota</taxon>
    </lineage>
</organism>
<dbReference type="SMART" id="SM00382">
    <property type="entry name" value="AAA"/>
    <property type="match status" value="1"/>
</dbReference>
<evidence type="ECO:0000313" key="5">
    <source>
        <dbReference type="EMBL" id="OGL46244.1"/>
    </source>
</evidence>
<protein>
    <recommendedName>
        <fullName evidence="4">Bacterial type II secretion system protein E domain-containing protein</fullName>
    </recommendedName>
</protein>
<dbReference type="GO" id="GO:0005886">
    <property type="term" value="C:plasma membrane"/>
    <property type="evidence" value="ECO:0007669"/>
    <property type="project" value="TreeGrafter"/>
</dbReference>
<comment type="caution">
    <text evidence="5">The sequence shown here is derived from an EMBL/GenBank/DDBJ whole genome shotgun (WGS) entry which is preliminary data.</text>
</comment>
<sequence>MQKIKKKVKKTGELLCDAGLLTEEQLLQALQRQKETNKKFGDVVIDMGFVSDLDIAKVLSDQLGIPLIDFSSVAVEPEAVQIIPEKVCKKHTVLPISLEKDSLKVVFADPLDLKAIDDIRFATGRQVEPAISTSKQINEAIARYYHLSSPLQDLVDNMNLQGSVEFVYGLRENETEASELIKKSESPPVVKMVNGIILTAYEKKASDIHIEPQQKCVRLRERVDGLMRDVMELPRWAQGLVISRIKIMAKMDISEKRVPQDGKIRIRARGIELDLRVSTLPTQYGENIVIRILDTQSGLFTLDQIGFSEDDLERVKSLLEKPQGIILISGPTGSGKTSTQYAMINHVKSETIHIITIEDPIEYELPGVSQVQINEKVGLTFAFSLRAILRQDPDVILVGEIRDGDTAFIAMQASITGHLVLSSVHTRSAVGTITRLKNMGILPYLISSSLDGVIAQRLVRLICSHCKVPYKPGVEELAKIGISKIEDTREIKFYKGTGCEKCGSTGYKGRTGIYEVLVLNEQIRELIASEASEDVITKAALSSGMKTVWSEGFKKIMEGLTTIEELSRVIAFKEEEGMMFCTSCNASIKSDFVSCPYCGQPINNVCNACGKVREAEWKYCPYCRIELNTLNVAIS</sequence>
<dbReference type="Pfam" id="PF12773">
    <property type="entry name" value="DZR"/>
    <property type="match status" value="1"/>
</dbReference>
<dbReference type="CDD" id="cd01129">
    <property type="entry name" value="PulE-GspE-like"/>
    <property type="match status" value="1"/>
</dbReference>
<dbReference type="InterPro" id="IPR003593">
    <property type="entry name" value="AAA+_ATPase"/>
</dbReference>
<dbReference type="Gene3D" id="3.30.300.160">
    <property type="entry name" value="Type II secretion system, protein E, N-terminal domain"/>
    <property type="match status" value="1"/>
</dbReference>